<dbReference type="Proteomes" id="UP001152561">
    <property type="component" value="Unassembled WGS sequence"/>
</dbReference>
<dbReference type="EMBL" id="JAJAGQ010000008">
    <property type="protein sequence ID" value="KAJ8555578.1"/>
    <property type="molecule type" value="Genomic_DNA"/>
</dbReference>
<accession>A0A9Q1MFD3</accession>
<sequence>MVTLPRTVYFACTSLSIPISSFFYLRFVLSLTSSPNPNSPSLDSLLTKTLFLYSHIIILDLSVFSKSQPGILFLEEGNFDEASGEKQKLLTLWPTLQ</sequence>
<keyword evidence="1" id="KW-0472">Membrane</keyword>
<keyword evidence="1" id="KW-0812">Transmembrane</keyword>
<organism evidence="2 3">
    <name type="scientific">Anisodus acutangulus</name>
    <dbReference type="NCBI Taxonomy" id="402998"/>
    <lineage>
        <taxon>Eukaryota</taxon>
        <taxon>Viridiplantae</taxon>
        <taxon>Streptophyta</taxon>
        <taxon>Embryophyta</taxon>
        <taxon>Tracheophyta</taxon>
        <taxon>Spermatophyta</taxon>
        <taxon>Magnoliopsida</taxon>
        <taxon>eudicotyledons</taxon>
        <taxon>Gunneridae</taxon>
        <taxon>Pentapetalae</taxon>
        <taxon>asterids</taxon>
        <taxon>lamiids</taxon>
        <taxon>Solanales</taxon>
        <taxon>Solanaceae</taxon>
        <taxon>Solanoideae</taxon>
        <taxon>Hyoscyameae</taxon>
        <taxon>Anisodus</taxon>
    </lineage>
</organism>
<protein>
    <submittedName>
        <fullName evidence="2">Uncharacterized protein</fullName>
    </submittedName>
</protein>
<evidence type="ECO:0000313" key="2">
    <source>
        <dbReference type="EMBL" id="KAJ8555578.1"/>
    </source>
</evidence>
<keyword evidence="3" id="KW-1185">Reference proteome</keyword>
<feature type="transmembrane region" description="Helical" evidence="1">
    <location>
        <begin position="7"/>
        <end position="25"/>
    </location>
</feature>
<keyword evidence="1" id="KW-1133">Transmembrane helix</keyword>
<evidence type="ECO:0000313" key="3">
    <source>
        <dbReference type="Proteomes" id="UP001152561"/>
    </source>
</evidence>
<comment type="caution">
    <text evidence="2">The sequence shown here is derived from an EMBL/GenBank/DDBJ whole genome shotgun (WGS) entry which is preliminary data.</text>
</comment>
<reference evidence="3" key="1">
    <citation type="journal article" date="2023" name="Proc. Natl. Acad. Sci. U.S.A.">
        <title>Genomic and structural basis for evolution of tropane alkaloid biosynthesis.</title>
        <authorList>
            <person name="Wanga Y.-J."/>
            <person name="Taina T."/>
            <person name="Yua J.-Y."/>
            <person name="Lia J."/>
            <person name="Xua B."/>
            <person name="Chenc J."/>
            <person name="D'Auriad J.C."/>
            <person name="Huanga J.-P."/>
            <person name="Huanga S.-X."/>
        </authorList>
    </citation>
    <scope>NUCLEOTIDE SEQUENCE [LARGE SCALE GENOMIC DNA]</scope>
    <source>
        <strain evidence="3">cv. KIB-2019</strain>
    </source>
</reference>
<dbReference type="AlphaFoldDB" id="A0A9Q1MFD3"/>
<gene>
    <name evidence="2" type="ORF">K7X08_013074</name>
</gene>
<evidence type="ECO:0000256" key="1">
    <source>
        <dbReference type="SAM" id="Phobius"/>
    </source>
</evidence>
<proteinExistence type="predicted"/>
<name>A0A9Q1MFD3_9SOLA</name>